<organism evidence="9 10">
    <name type="scientific">Hyaloscypha hepaticicola</name>
    <dbReference type="NCBI Taxonomy" id="2082293"/>
    <lineage>
        <taxon>Eukaryota</taxon>
        <taxon>Fungi</taxon>
        <taxon>Dikarya</taxon>
        <taxon>Ascomycota</taxon>
        <taxon>Pezizomycotina</taxon>
        <taxon>Leotiomycetes</taxon>
        <taxon>Helotiales</taxon>
        <taxon>Hyaloscyphaceae</taxon>
        <taxon>Hyaloscypha</taxon>
    </lineage>
</organism>
<evidence type="ECO:0000256" key="6">
    <source>
        <dbReference type="SAM" id="MobiDB-lite"/>
    </source>
</evidence>
<evidence type="ECO:0000256" key="2">
    <source>
        <dbReference type="ARBA" id="ARBA00022692"/>
    </source>
</evidence>
<keyword evidence="2 7" id="KW-0812">Transmembrane</keyword>
<evidence type="ECO:0000256" key="3">
    <source>
        <dbReference type="ARBA" id="ARBA00022989"/>
    </source>
</evidence>
<gene>
    <name evidence="9" type="ORF">NA56DRAFT_566706</name>
</gene>
<evidence type="ECO:0000313" key="9">
    <source>
        <dbReference type="EMBL" id="PMD24487.1"/>
    </source>
</evidence>
<keyword evidence="4 7" id="KW-0472">Membrane</keyword>
<evidence type="ECO:0000256" key="4">
    <source>
        <dbReference type="ARBA" id="ARBA00023136"/>
    </source>
</evidence>
<dbReference type="Pfam" id="PF20684">
    <property type="entry name" value="Fung_rhodopsin"/>
    <property type="match status" value="1"/>
</dbReference>
<comment type="subcellular location">
    <subcellularLocation>
        <location evidence="1">Membrane</location>
        <topology evidence="1">Multi-pass membrane protein</topology>
    </subcellularLocation>
</comment>
<feature type="transmembrane region" description="Helical" evidence="7">
    <location>
        <begin position="245"/>
        <end position="266"/>
    </location>
</feature>
<keyword evidence="10" id="KW-1185">Reference proteome</keyword>
<dbReference type="InterPro" id="IPR049326">
    <property type="entry name" value="Rhodopsin_dom_fungi"/>
</dbReference>
<dbReference type="PANTHER" id="PTHR33048:SF158">
    <property type="entry name" value="MEMBRANE PROTEIN PTH11-LIKE, PUTATIVE-RELATED"/>
    <property type="match status" value="1"/>
</dbReference>
<evidence type="ECO:0000256" key="1">
    <source>
        <dbReference type="ARBA" id="ARBA00004141"/>
    </source>
</evidence>
<dbReference type="EMBL" id="KZ613472">
    <property type="protein sequence ID" value="PMD24487.1"/>
    <property type="molecule type" value="Genomic_DNA"/>
</dbReference>
<feature type="compositionally biased region" description="Basic and acidic residues" evidence="6">
    <location>
        <begin position="380"/>
        <end position="390"/>
    </location>
</feature>
<dbReference type="PANTHER" id="PTHR33048">
    <property type="entry name" value="PTH11-LIKE INTEGRAL MEMBRANE PROTEIN (AFU_ORTHOLOGUE AFUA_5G11245)"/>
    <property type="match status" value="1"/>
</dbReference>
<feature type="region of interest" description="Disordered" evidence="6">
    <location>
        <begin position="346"/>
        <end position="390"/>
    </location>
</feature>
<feature type="transmembrane region" description="Helical" evidence="7">
    <location>
        <begin position="133"/>
        <end position="157"/>
    </location>
</feature>
<accession>A0A2J6QE08</accession>
<dbReference type="AlphaFoldDB" id="A0A2J6QE08"/>
<proteinExistence type="inferred from homology"/>
<name>A0A2J6QE08_9HELO</name>
<evidence type="ECO:0000259" key="8">
    <source>
        <dbReference type="Pfam" id="PF20684"/>
    </source>
</evidence>
<protein>
    <recommendedName>
        <fullName evidence="8">Rhodopsin domain-containing protein</fullName>
    </recommendedName>
</protein>
<feature type="non-terminal residue" evidence="9">
    <location>
        <position position="1"/>
    </location>
</feature>
<feature type="domain" description="Rhodopsin" evidence="8">
    <location>
        <begin position="74"/>
        <end position="311"/>
    </location>
</feature>
<dbReference type="OrthoDB" id="5342292at2759"/>
<feature type="transmembrane region" description="Helical" evidence="7">
    <location>
        <begin position="164"/>
        <end position="189"/>
    </location>
</feature>
<evidence type="ECO:0000256" key="5">
    <source>
        <dbReference type="ARBA" id="ARBA00038359"/>
    </source>
</evidence>
<comment type="similarity">
    <text evidence="5">Belongs to the SAT4 family.</text>
</comment>
<feature type="transmembrane region" description="Helical" evidence="7">
    <location>
        <begin position="209"/>
        <end position="233"/>
    </location>
</feature>
<dbReference type="Proteomes" id="UP000235672">
    <property type="component" value="Unassembled WGS sequence"/>
</dbReference>
<evidence type="ECO:0000313" key="10">
    <source>
        <dbReference type="Proteomes" id="UP000235672"/>
    </source>
</evidence>
<feature type="transmembrane region" description="Helical" evidence="7">
    <location>
        <begin position="57"/>
        <end position="78"/>
    </location>
</feature>
<keyword evidence="3 7" id="KW-1133">Transmembrane helix</keyword>
<reference evidence="9 10" key="1">
    <citation type="submission" date="2016-05" db="EMBL/GenBank/DDBJ databases">
        <title>A degradative enzymes factory behind the ericoid mycorrhizal symbiosis.</title>
        <authorList>
            <consortium name="DOE Joint Genome Institute"/>
            <person name="Martino E."/>
            <person name="Morin E."/>
            <person name="Grelet G."/>
            <person name="Kuo A."/>
            <person name="Kohler A."/>
            <person name="Daghino S."/>
            <person name="Barry K."/>
            <person name="Choi C."/>
            <person name="Cichocki N."/>
            <person name="Clum A."/>
            <person name="Copeland A."/>
            <person name="Hainaut M."/>
            <person name="Haridas S."/>
            <person name="Labutti K."/>
            <person name="Lindquist E."/>
            <person name="Lipzen A."/>
            <person name="Khouja H.-R."/>
            <person name="Murat C."/>
            <person name="Ohm R."/>
            <person name="Olson A."/>
            <person name="Spatafora J."/>
            <person name="Veneault-Fourrey C."/>
            <person name="Henrissat B."/>
            <person name="Grigoriev I."/>
            <person name="Martin F."/>
            <person name="Perotto S."/>
        </authorList>
    </citation>
    <scope>NUCLEOTIDE SEQUENCE [LARGE SCALE GENOMIC DNA]</scope>
    <source>
        <strain evidence="9 10">UAMH 7357</strain>
    </source>
</reference>
<feature type="transmembrane region" description="Helical" evidence="7">
    <location>
        <begin position="90"/>
        <end position="113"/>
    </location>
</feature>
<sequence length="390" mass="43109">LVDVPTLSTALCSNTTRLSNISICVQKSCDWPDQVNTSHVESTLCTGFPRESRRNGLMILVIVLSGVTFPVVGLKLFTRWTTGHRLWADDYTSLAATILLAALAGLDIAGASLGLGNHYWNVNPAHYTRLFKLFYVSQILYVAIQVFAKTSLLLLYLRVFTKRWFTITCNLGIVFLALHGIAYLLAVSFQCTPADALWNPEEQGKCMSLTTIGVSGAFFSIFEDVIILLLPIPEIINLQMSTTKKWALCLLFGIGSFACVTSGIRLKYFVKFAEKSFDPTWDWIDVIRWSTIEEFTAVLCTALPSMRAVFRQAFGFLSDALGTFTGSLSARQDNSQNLVGKAGSVQSLTTNPKHRDSSSMDSGPGLEIRKTIETTVTTRPKGESHSLETW</sequence>
<dbReference type="GO" id="GO:0016020">
    <property type="term" value="C:membrane"/>
    <property type="evidence" value="ECO:0007669"/>
    <property type="project" value="UniProtKB-SubCell"/>
</dbReference>
<dbReference type="STRING" id="1745343.A0A2J6QE08"/>
<evidence type="ECO:0000256" key="7">
    <source>
        <dbReference type="SAM" id="Phobius"/>
    </source>
</evidence>
<dbReference type="InterPro" id="IPR052337">
    <property type="entry name" value="SAT4-like"/>
</dbReference>